<feature type="domain" description="REM-1" evidence="20">
    <location>
        <begin position="332"/>
        <end position="409"/>
    </location>
</feature>
<comment type="similarity">
    <text evidence="5">Belongs to the FNBP1 family.</text>
</comment>
<dbReference type="InterPro" id="IPR031160">
    <property type="entry name" value="F_BAR_dom"/>
</dbReference>
<evidence type="ECO:0000256" key="8">
    <source>
        <dbReference type="ARBA" id="ARBA00022490"/>
    </source>
</evidence>
<dbReference type="InterPro" id="IPR027267">
    <property type="entry name" value="AH/BAR_dom_sf"/>
</dbReference>
<evidence type="ECO:0000256" key="12">
    <source>
        <dbReference type="ARBA" id="ARBA00023136"/>
    </source>
</evidence>
<keyword evidence="14" id="KW-0458">Lysosome</keyword>
<evidence type="ECO:0000256" key="9">
    <source>
        <dbReference type="ARBA" id="ARBA00022583"/>
    </source>
</evidence>
<dbReference type="PROSITE" id="PS51741">
    <property type="entry name" value="F_BAR"/>
    <property type="match status" value="1"/>
</dbReference>
<dbReference type="GO" id="GO:0008289">
    <property type="term" value="F:lipid binding"/>
    <property type="evidence" value="ECO:0007669"/>
    <property type="project" value="UniProtKB-KW"/>
</dbReference>
<dbReference type="InterPro" id="IPR001452">
    <property type="entry name" value="SH3_domain"/>
</dbReference>
<evidence type="ECO:0000256" key="6">
    <source>
        <dbReference type="ARBA" id="ARBA00022443"/>
    </source>
</evidence>
<feature type="domain" description="SH3" evidence="18">
    <location>
        <begin position="460"/>
        <end position="519"/>
    </location>
</feature>
<dbReference type="GO" id="GO:0005886">
    <property type="term" value="C:plasma membrane"/>
    <property type="evidence" value="ECO:0007669"/>
    <property type="project" value="UniProtKB-SubCell"/>
</dbReference>
<protein>
    <submittedName>
        <fullName evidence="22">Cdc42-interacting protein 4 homolog isoform X1</fullName>
    </submittedName>
</protein>
<evidence type="ECO:0000256" key="16">
    <source>
        <dbReference type="PROSITE-ProRule" id="PRU01077"/>
    </source>
</evidence>
<dbReference type="SUPFAM" id="SSF50044">
    <property type="entry name" value="SH3-domain"/>
    <property type="match status" value="1"/>
</dbReference>
<dbReference type="InterPro" id="IPR011072">
    <property type="entry name" value="HR1_rho-bd"/>
</dbReference>
<dbReference type="Gene3D" id="2.30.30.40">
    <property type="entry name" value="SH3 Domains"/>
    <property type="match status" value="1"/>
</dbReference>
<dbReference type="Gene3D" id="6.10.140.470">
    <property type="match status" value="1"/>
</dbReference>
<dbReference type="Pfam" id="PF00611">
    <property type="entry name" value="FCH"/>
    <property type="match status" value="1"/>
</dbReference>
<gene>
    <name evidence="22" type="primary">LOC105893684</name>
</gene>
<evidence type="ECO:0000256" key="1">
    <source>
        <dbReference type="ARBA" id="ARBA00004236"/>
    </source>
</evidence>
<dbReference type="Pfam" id="PF25610">
    <property type="entry name" value="HR1_TOCA"/>
    <property type="match status" value="1"/>
</dbReference>
<dbReference type="InterPro" id="IPR057871">
    <property type="entry name" value="HR1_CIP4_FNBP1L"/>
</dbReference>
<dbReference type="InterPro" id="IPR001060">
    <property type="entry name" value="FCH_dom"/>
</dbReference>
<dbReference type="CDD" id="cd11628">
    <property type="entry name" value="HR1_CIP4_FNBP1L"/>
    <property type="match status" value="1"/>
</dbReference>
<evidence type="ECO:0000256" key="10">
    <source>
        <dbReference type="ARBA" id="ARBA00023054"/>
    </source>
</evidence>
<dbReference type="InterPro" id="IPR036028">
    <property type="entry name" value="SH3-like_dom_sf"/>
</dbReference>
<evidence type="ECO:0000259" key="20">
    <source>
        <dbReference type="PROSITE" id="PS51860"/>
    </source>
</evidence>
<dbReference type="Pfam" id="PF00018">
    <property type="entry name" value="SH3_1"/>
    <property type="match status" value="1"/>
</dbReference>
<evidence type="ECO:0000259" key="19">
    <source>
        <dbReference type="PROSITE" id="PS51741"/>
    </source>
</evidence>
<dbReference type="SMART" id="SM00326">
    <property type="entry name" value="SH3"/>
    <property type="match status" value="1"/>
</dbReference>
<accession>A0A6P8EPP1</accession>
<evidence type="ECO:0000313" key="21">
    <source>
        <dbReference type="Proteomes" id="UP000515152"/>
    </source>
</evidence>
<keyword evidence="12" id="KW-0472">Membrane</keyword>
<reference evidence="22" key="1">
    <citation type="submission" date="2025-08" db="UniProtKB">
        <authorList>
            <consortium name="RefSeq"/>
        </authorList>
    </citation>
    <scope>IDENTIFICATION</scope>
</reference>
<dbReference type="KEGG" id="char:105893684"/>
<dbReference type="PANTHER" id="PTHR15735:SF17">
    <property type="entry name" value="CDC42-INTERACTING PROTEIN 4"/>
    <property type="match status" value="1"/>
</dbReference>
<dbReference type="OrthoDB" id="8783038at2759"/>
<dbReference type="FunFam" id="2.30.30.40:FF:000203">
    <property type="entry name" value="Cdc42-interacting protein 4, isoform F"/>
    <property type="match status" value="1"/>
</dbReference>
<dbReference type="PROSITE" id="PS50002">
    <property type="entry name" value="SH3"/>
    <property type="match status" value="1"/>
</dbReference>
<dbReference type="SMART" id="SM00055">
    <property type="entry name" value="FCH"/>
    <property type="match status" value="1"/>
</dbReference>
<dbReference type="SUPFAM" id="SSF103657">
    <property type="entry name" value="BAR/IMD domain-like"/>
    <property type="match status" value="1"/>
</dbReference>
<evidence type="ECO:0000256" key="11">
    <source>
        <dbReference type="ARBA" id="ARBA00023121"/>
    </source>
</evidence>
<dbReference type="Gene3D" id="1.20.1270.60">
    <property type="entry name" value="Arfaptin homology (AH) domain/BAR domain"/>
    <property type="match status" value="1"/>
</dbReference>
<dbReference type="InterPro" id="IPR057870">
    <property type="entry name" value="HR1_TOCA"/>
</dbReference>
<dbReference type="PROSITE" id="PS51860">
    <property type="entry name" value="REM_1"/>
    <property type="match status" value="1"/>
</dbReference>
<evidence type="ECO:0000256" key="2">
    <source>
        <dbReference type="ARBA" id="ARBA00004245"/>
    </source>
</evidence>
<evidence type="ECO:0000256" key="4">
    <source>
        <dbReference type="ARBA" id="ARBA00004544"/>
    </source>
</evidence>
<evidence type="ECO:0000259" key="18">
    <source>
        <dbReference type="PROSITE" id="PS50002"/>
    </source>
</evidence>
<keyword evidence="8" id="KW-0963">Cytoplasm</keyword>
<feature type="domain" description="F-BAR" evidence="19">
    <location>
        <begin position="1"/>
        <end position="263"/>
    </location>
</feature>
<feature type="compositionally biased region" description="Basic and acidic residues" evidence="17">
    <location>
        <begin position="147"/>
        <end position="159"/>
    </location>
</feature>
<dbReference type="PANTHER" id="PTHR15735">
    <property type="entry name" value="FCH AND DOUBLE SH3 DOMAINS PROTEIN"/>
    <property type="match status" value="1"/>
</dbReference>
<feature type="region of interest" description="Disordered" evidence="17">
    <location>
        <begin position="147"/>
        <end position="169"/>
    </location>
</feature>
<organism evidence="21 22">
    <name type="scientific">Clupea harengus</name>
    <name type="common">Atlantic herring</name>
    <dbReference type="NCBI Taxonomy" id="7950"/>
    <lineage>
        <taxon>Eukaryota</taxon>
        <taxon>Metazoa</taxon>
        <taxon>Chordata</taxon>
        <taxon>Craniata</taxon>
        <taxon>Vertebrata</taxon>
        <taxon>Euteleostomi</taxon>
        <taxon>Actinopterygii</taxon>
        <taxon>Neopterygii</taxon>
        <taxon>Teleostei</taxon>
        <taxon>Clupei</taxon>
        <taxon>Clupeiformes</taxon>
        <taxon>Clupeoidei</taxon>
        <taxon>Clupeidae</taxon>
        <taxon>Clupea</taxon>
    </lineage>
</organism>
<keyword evidence="13" id="KW-0206">Cytoskeleton</keyword>
<dbReference type="GO" id="GO:0005938">
    <property type="term" value="C:cell cortex"/>
    <property type="evidence" value="ECO:0007669"/>
    <property type="project" value="UniProtKB-SubCell"/>
</dbReference>
<dbReference type="GO" id="GO:0006897">
    <property type="term" value="P:endocytosis"/>
    <property type="evidence" value="ECO:0007669"/>
    <property type="project" value="UniProtKB-KW"/>
</dbReference>
<evidence type="ECO:0000256" key="15">
    <source>
        <dbReference type="PROSITE-ProRule" id="PRU00192"/>
    </source>
</evidence>
<evidence type="ECO:0000256" key="7">
    <source>
        <dbReference type="ARBA" id="ARBA00022475"/>
    </source>
</evidence>
<evidence type="ECO:0000256" key="5">
    <source>
        <dbReference type="ARBA" id="ARBA00009426"/>
    </source>
</evidence>
<evidence type="ECO:0000256" key="3">
    <source>
        <dbReference type="ARBA" id="ARBA00004371"/>
    </source>
</evidence>
<dbReference type="FunFam" id="1.20.1270.60:FF:000002">
    <property type="entry name" value="Formin-binding protein 1-like isoform 1"/>
    <property type="match status" value="1"/>
</dbReference>
<name>A0A6P8EPP1_CLUHA</name>
<keyword evidence="9" id="KW-0254">Endocytosis</keyword>
<dbReference type="Proteomes" id="UP000515152">
    <property type="component" value="Chromosome 24"/>
</dbReference>
<dbReference type="AlphaFoldDB" id="A0A6P8EPP1"/>
<keyword evidence="6 15" id="KW-0728">SH3 domain</keyword>
<evidence type="ECO:0000313" key="22">
    <source>
        <dbReference type="RefSeq" id="XP_031418148.1"/>
    </source>
</evidence>
<evidence type="ECO:0000256" key="13">
    <source>
        <dbReference type="ARBA" id="ARBA00023212"/>
    </source>
</evidence>
<dbReference type="CDD" id="cd11911">
    <property type="entry name" value="SH3_CIP4-like"/>
    <property type="match status" value="1"/>
</dbReference>
<comment type="subcellular location">
    <subcellularLocation>
        <location evidence="1">Cell membrane</location>
    </subcellularLocation>
    <subcellularLocation>
        <location evidence="4">Cytoplasm</location>
        <location evidence="4">Cell cortex</location>
    </subcellularLocation>
    <subcellularLocation>
        <location evidence="2">Cytoplasm</location>
        <location evidence="2">Cytoskeleton</location>
    </subcellularLocation>
    <subcellularLocation>
        <location evidence="3">Lysosome</location>
    </subcellularLocation>
</comment>
<dbReference type="RefSeq" id="XP_031418148.1">
    <property type="nucleotide sequence ID" value="XM_031562288.1"/>
</dbReference>
<keyword evidence="10 16" id="KW-0175">Coiled coil</keyword>
<feature type="region of interest" description="Disordered" evidence="17">
    <location>
        <begin position="311"/>
        <end position="342"/>
    </location>
</feature>
<keyword evidence="21" id="KW-1185">Reference proteome</keyword>
<proteinExistence type="inferred from homology"/>
<dbReference type="GeneID" id="105893684"/>
<evidence type="ECO:0000256" key="14">
    <source>
        <dbReference type="ARBA" id="ARBA00023228"/>
    </source>
</evidence>
<keyword evidence="11" id="KW-0446">Lipid-binding</keyword>
<dbReference type="GO" id="GO:0007165">
    <property type="term" value="P:signal transduction"/>
    <property type="evidence" value="ECO:0007669"/>
    <property type="project" value="InterPro"/>
</dbReference>
<dbReference type="CDD" id="cd07653">
    <property type="entry name" value="F-BAR_CIP4-like"/>
    <property type="match status" value="1"/>
</dbReference>
<feature type="compositionally biased region" description="Basic and acidic residues" evidence="17">
    <location>
        <begin position="318"/>
        <end position="337"/>
    </location>
</feature>
<sequence>MTWGTDLWDQYDNIEKHTQSGLDLMDRYVKFVKERTEIEQAYAKQLRSLTKKFTRRGGKDEAEFKFTNHQAFQEVLTELNDYAGQREVVAENMTVNICAELTKILFELKQERKTHLSDAKKAQQNLEITLKQLETSKKRFEKEWKEAEKANQQAERVEQDSSSTKADVDKAKQHAHMRTHMADECKNDYAAQLQKYNKEQNQFYYSEIPSIFNNLQGLDEKRIRKLSEGYALFADTEKQVMPIITKCLDGISMAGSKTNEKQDSQLFIEQHKSGLVPPSDVDFEDCSQGVKAASSENALNMPKVRIKDFFNKRKHKNSREEKTPPPAEDFSHLPPEQRKKRLQQKVDDIGKELQKEMDQSEALEKMKGVYVKNAQLGDPSSLEPQILQTAQNVSRLKGDLAKYESWLNEAGGVLENISSQINNNLNSSAGSNIMAAPTVQDPGVYEDGFYEDFDDEEPEVPLGQCSALYSFDGSSEGTICIQEGEQLSVMEADQGDGWMRVRRVNGDEGYVPSTYIKKN</sequence>
<keyword evidence="7" id="KW-1003">Cell membrane</keyword>
<evidence type="ECO:0000256" key="17">
    <source>
        <dbReference type="SAM" id="MobiDB-lite"/>
    </source>
</evidence>